<reference evidence="2 3" key="1">
    <citation type="journal article" date="2013" name="ISME J.">
        <title>A metabolic model for members of the genus Tetrasphaera involved in enhanced biological phosphorus removal.</title>
        <authorList>
            <person name="Kristiansen R."/>
            <person name="Nguyen H.T.T."/>
            <person name="Saunders A.M."/>
            <person name="Nielsen J.L."/>
            <person name="Wimmer R."/>
            <person name="Le V.Q."/>
            <person name="McIlroy S.J."/>
            <person name="Petrovski S."/>
            <person name="Seviour R.J."/>
            <person name="Calteau A."/>
            <person name="Nielsen K.L."/>
            <person name="Nielsen P.H."/>
        </authorList>
    </citation>
    <scope>NUCLEOTIDE SEQUENCE [LARGE SCALE GENOMIC DNA]</scope>
    <source>
        <strain evidence="2 3">Ben 74</strain>
    </source>
</reference>
<gene>
    <name evidence="2" type="ORF">BN13_800019</name>
</gene>
<keyword evidence="3" id="KW-1185">Reference proteome</keyword>
<sequence length="153" mass="17328">MNTPTPSATDHRHTKRAGSVPTTLQSALAKEPDASIDRVLQIAEGLSDLPNGAYPCLNPKCRNPCTYPAKGTRGHRPQRFCSRECRLKFERAQSRLAWEVRRLEELRELPMTTRLGVLLNREISRRQWALDRYPTLEAEVGQPKSPANGNEPR</sequence>
<dbReference type="Proteomes" id="UP000035720">
    <property type="component" value="Unassembled WGS sequence"/>
</dbReference>
<protein>
    <submittedName>
        <fullName evidence="2">Uncharacterized protein</fullName>
    </submittedName>
</protein>
<dbReference type="AlphaFoldDB" id="A0A077MGD7"/>
<evidence type="ECO:0000313" key="3">
    <source>
        <dbReference type="Proteomes" id="UP000035720"/>
    </source>
</evidence>
<comment type="caution">
    <text evidence="2">The sequence shown here is derived from an EMBL/GenBank/DDBJ whole genome shotgun (WGS) entry which is preliminary data.</text>
</comment>
<organism evidence="2 3">
    <name type="scientific">Nostocoides jenkinsii Ben 74</name>
    <dbReference type="NCBI Taxonomy" id="1193518"/>
    <lineage>
        <taxon>Bacteria</taxon>
        <taxon>Bacillati</taxon>
        <taxon>Actinomycetota</taxon>
        <taxon>Actinomycetes</taxon>
        <taxon>Micrococcales</taxon>
        <taxon>Intrasporangiaceae</taxon>
        <taxon>Nostocoides</taxon>
    </lineage>
</organism>
<evidence type="ECO:0000313" key="2">
    <source>
        <dbReference type="EMBL" id="CCI54718.1"/>
    </source>
</evidence>
<evidence type="ECO:0000256" key="1">
    <source>
        <dbReference type="SAM" id="MobiDB-lite"/>
    </source>
</evidence>
<accession>A0A077MGD7</accession>
<name>A0A077MGD7_9MICO</name>
<feature type="region of interest" description="Disordered" evidence="1">
    <location>
        <begin position="1"/>
        <end position="22"/>
    </location>
</feature>
<proteinExistence type="predicted"/>
<dbReference type="EMBL" id="CAJC01000195">
    <property type="protein sequence ID" value="CCI54718.1"/>
    <property type="molecule type" value="Genomic_DNA"/>
</dbReference>
<dbReference type="STRING" id="1193518.BN13_800019"/>